<protein>
    <submittedName>
        <fullName evidence="2">MoxR family ATPase</fullName>
    </submittedName>
</protein>
<reference evidence="2 3" key="1">
    <citation type="submission" date="2024-03" db="EMBL/GenBank/DDBJ databases">
        <title>Sulfurimonas sp. HSL3-1.</title>
        <authorList>
            <person name="Wang S."/>
        </authorList>
    </citation>
    <scope>NUCLEOTIDE SEQUENCE [LARGE SCALE GENOMIC DNA]</scope>
    <source>
        <strain evidence="2 3">HSL3-1</strain>
    </source>
</reference>
<gene>
    <name evidence="2" type="ORF">WCY31_07365</name>
</gene>
<dbReference type="CDD" id="cd00009">
    <property type="entry name" value="AAA"/>
    <property type="match status" value="1"/>
</dbReference>
<dbReference type="Pfam" id="PF07728">
    <property type="entry name" value="AAA_5"/>
    <property type="match status" value="1"/>
</dbReference>
<keyword evidence="3" id="KW-1185">Reference proteome</keyword>
<name>A0ABZ3H6A6_9BACT</name>
<feature type="domain" description="ATPase dynein-related AAA" evidence="1">
    <location>
        <begin position="25"/>
        <end position="136"/>
    </location>
</feature>
<dbReference type="InterPro" id="IPR027417">
    <property type="entry name" value="P-loop_NTPase"/>
</dbReference>
<evidence type="ECO:0000313" key="3">
    <source>
        <dbReference type="Proteomes" id="UP001447842"/>
    </source>
</evidence>
<evidence type="ECO:0000313" key="2">
    <source>
        <dbReference type="EMBL" id="XAU14073.1"/>
    </source>
</evidence>
<accession>A0ABZ3H6A6</accession>
<dbReference type="InterPro" id="IPR011704">
    <property type="entry name" value="ATPase_dyneun-rel_AAA"/>
</dbReference>
<sequence>MTTPSISTTELYDHIDTLIKTDTPLFIHGSPGIGKSYIVADVAEKNKLELVDVRLSQMDPVDLRGVPAIRDEQTVWMPPVFFPKDPDSEGILFLDELNSAPPSVQAAIYQLVLNRRMGEYDLPAGWRIICAGNRVSDRGVVFRLPTPLANRMVHLHVQARFDDFKLFALKSKLHHFVIGFLGFRPDLLSTEPVVEDDANPAFATPRSYHMLSNILKSNMDIGKIAPVIYGTIGYAAGIEFVSYVKVYEELPDVAAIYEGHYPEIENQPALLYALVSALVEYYNGSDTHKDHLFAYSETLPTEFGVMLVKDVIVKDESIATHGAFDAWLAKYGEYIL</sequence>
<evidence type="ECO:0000259" key="1">
    <source>
        <dbReference type="Pfam" id="PF07728"/>
    </source>
</evidence>
<dbReference type="Gene3D" id="3.40.50.300">
    <property type="entry name" value="P-loop containing nucleotide triphosphate hydrolases"/>
    <property type="match status" value="1"/>
</dbReference>
<dbReference type="RefSeq" id="WP_345971897.1">
    <property type="nucleotide sequence ID" value="NZ_CP147920.1"/>
</dbReference>
<dbReference type="SUPFAM" id="SSF52540">
    <property type="entry name" value="P-loop containing nucleoside triphosphate hydrolases"/>
    <property type="match status" value="1"/>
</dbReference>
<organism evidence="2 3">
    <name type="scientific">Sulfurimonas diazotrophicus</name>
    <dbReference type="NCBI Taxonomy" id="3131939"/>
    <lineage>
        <taxon>Bacteria</taxon>
        <taxon>Pseudomonadati</taxon>
        <taxon>Campylobacterota</taxon>
        <taxon>Epsilonproteobacteria</taxon>
        <taxon>Campylobacterales</taxon>
        <taxon>Sulfurimonadaceae</taxon>
        <taxon>Sulfurimonas</taxon>
    </lineage>
</organism>
<dbReference type="EMBL" id="CP147920">
    <property type="protein sequence ID" value="XAU14073.1"/>
    <property type="molecule type" value="Genomic_DNA"/>
</dbReference>
<dbReference type="Proteomes" id="UP001447842">
    <property type="component" value="Chromosome"/>
</dbReference>
<proteinExistence type="predicted"/>